<evidence type="ECO:0000313" key="2">
    <source>
        <dbReference type="Proteomes" id="UP000789366"/>
    </source>
</evidence>
<evidence type="ECO:0000313" key="1">
    <source>
        <dbReference type="EMBL" id="CAG8612537.1"/>
    </source>
</evidence>
<accession>A0ACA9MVC4</accession>
<reference evidence="1" key="1">
    <citation type="submission" date="2021-06" db="EMBL/GenBank/DDBJ databases">
        <authorList>
            <person name="Kallberg Y."/>
            <person name="Tangrot J."/>
            <person name="Rosling A."/>
        </authorList>
    </citation>
    <scope>NUCLEOTIDE SEQUENCE</scope>
    <source>
        <strain evidence="1">28 12/20/2015</strain>
    </source>
</reference>
<protein>
    <submittedName>
        <fullName evidence="1">17527_t:CDS:1</fullName>
    </submittedName>
</protein>
<dbReference type="Proteomes" id="UP000789366">
    <property type="component" value="Unassembled WGS sequence"/>
</dbReference>
<organism evidence="1 2">
    <name type="scientific">Cetraspora pellucida</name>
    <dbReference type="NCBI Taxonomy" id="1433469"/>
    <lineage>
        <taxon>Eukaryota</taxon>
        <taxon>Fungi</taxon>
        <taxon>Fungi incertae sedis</taxon>
        <taxon>Mucoromycota</taxon>
        <taxon>Glomeromycotina</taxon>
        <taxon>Glomeromycetes</taxon>
        <taxon>Diversisporales</taxon>
        <taxon>Gigasporaceae</taxon>
        <taxon>Cetraspora</taxon>
    </lineage>
</organism>
<keyword evidence="2" id="KW-1185">Reference proteome</keyword>
<feature type="non-terminal residue" evidence="1">
    <location>
        <position position="201"/>
    </location>
</feature>
<comment type="caution">
    <text evidence="1">The sequence shown here is derived from an EMBL/GenBank/DDBJ whole genome shotgun (WGS) entry which is preliminary data.</text>
</comment>
<gene>
    <name evidence="1" type="ORF">SPELUC_LOCUS7551</name>
</gene>
<sequence length="201" mass="23238">MSWTTFSTSIKAAFQYPYYQQLLRCQLRNIKQTSTVQGYASCFRNLLGQIEEIAKADKVMYFTEGLKNVTKTEVNYHVPENLNNYTSNEINQVEKITQRKIDKRREENSENLPKSKKKNDRNCENLLKTEGKVQGQNALILIDSGASKGKTNVVADALSRKPEANIITKVSIKKDMYEKIKEEYKKDTYLKRILKALEDPK</sequence>
<dbReference type="EMBL" id="CAJVPW010010160">
    <property type="protein sequence ID" value="CAG8612537.1"/>
    <property type="molecule type" value="Genomic_DNA"/>
</dbReference>
<proteinExistence type="predicted"/>
<name>A0ACA9MVC4_9GLOM</name>